<dbReference type="STRING" id="4999.A0A1Y1UBP6"/>
<dbReference type="PANTHER" id="PTHR13586">
    <property type="entry name" value="SCD6 PROTEIN-RELATED"/>
    <property type="match status" value="1"/>
</dbReference>
<dbReference type="InterPro" id="IPR019050">
    <property type="entry name" value="FDF_dom"/>
</dbReference>
<comment type="caution">
    <text evidence="4">The sequence shown here is derived from an EMBL/GenBank/DDBJ whole genome shotgun (WGS) entry which is preliminary data.</text>
</comment>
<feature type="region of interest" description="Disordered" evidence="1">
    <location>
        <begin position="103"/>
        <end position="375"/>
    </location>
</feature>
<dbReference type="SMART" id="SM01271">
    <property type="entry name" value="LSM14"/>
    <property type="match status" value="1"/>
</dbReference>
<feature type="compositionally biased region" description="Polar residues" evidence="1">
    <location>
        <begin position="252"/>
        <end position="270"/>
    </location>
</feature>
<accession>A0A1Y1UBP6</accession>
<dbReference type="InParanoid" id="A0A1Y1UBP6"/>
<dbReference type="Pfam" id="PF12701">
    <property type="entry name" value="LSM14"/>
    <property type="match status" value="1"/>
</dbReference>
<dbReference type="SUPFAM" id="SSF50182">
    <property type="entry name" value="Sm-like ribonucleoproteins"/>
    <property type="match status" value="1"/>
</dbReference>
<dbReference type="PANTHER" id="PTHR13586:SF0">
    <property type="entry name" value="TRAILER HITCH, ISOFORM H"/>
    <property type="match status" value="1"/>
</dbReference>
<dbReference type="InterPro" id="IPR025609">
    <property type="entry name" value="Lsm14-like_N"/>
</dbReference>
<dbReference type="GO" id="GO:0033962">
    <property type="term" value="P:P-body assembly"/>
    <property type="evidence" value="ECO:0007669"/>
    <property type="project" value="TreeGrafter"/>
</dbReference>
<evidence type="ECO:0000313" key="5">
    <source>
        <dbReference type="Proteomes" id="UP000193218"/>
    </source>
</evidence>
<feature type="compositionally biased region" description="Polar residues" evidence="1">
    <location>
        <begin position="158"/>
        <end position="167"/>
    </location>
</feature>
<feature type="domain" description="Lsm14-like N-terminal" evidence="3">
    <location>
        <begin position="3"/>
        <end position="103"/>
    </location>
</feature>
<name>A0A1Y1UBP6_9TREE</name>
<dbReference type="GO" id="GO:0034063">
    <property type="term" value="P:stress granule assembly"/>
    <property type="evidence" value="ECO:0007669"/>
    <property type="project" value="TreeGrafter"/>
</dbReference>
<protein>
    <recommendedName>
        <fullName evidence="6">Scd6-like Sm domain-domain-containing protein</fullName>
    </recommendedName>
</protein>
<dbReference type="Proteomes" id="UP000193218">
    <property type="component" value="Unassembled WGS sequence"/>
</dbReference>
<dbReference type="GO" id="GO:0000932">
    <property type="term" value="C:P-body"/>
    <property type="evidence" value="ECO:0007669"/>
    <property type="project" value="TreeGrafter"/>
</dbReference>
<dbReference type="GO" id="GO:0003729">
    <property type="term" value="F:mRNA binding"/>
    <property type="evidence" value="ECO:0007669"/>
    <property type="project" value="TreeGrafter"/>
</dbReference>
<proteinExistence type="predicted"/>
<dbReference type="GeneID" id="33558408"/>
<feature type="domain" description="FDF" evidence="2">
    <location>
        <begin position="182"/>
        <end position="287"/>
    </location>
</feature>
<sequence>MAGVDYSQYQGKPFQVISKLGVRYTGIFDHISQEKQTICLAKVFNHGTEDRPVAKKFPPNPKSLGWVQFHTASIEALALVEDYVPPYAVPDDPVDPILASVSATAPSSSAPPPPPPTSQSSSQPAPSAAPSQPSSQRHNLPAKPPASSASTALDRVQHSLSELSTSDNTRRRPSQPPARPIEVPDADFDFSKGTEKFEAEREARKGQDAEGGDGEGGEEAESKAPDEQAIEQSNGHGATAGQLKDGDAKKSSVYNKSSFFDGLSASTSRVGRNEERGRNLDTFGEAGDGGFGSGMSGRGRGGFRGGNRGTPGPRGRGGYQGGGGGGQYGGYGSGGQYGGYGGGRGGSNGGDWRGGGRGRGRGGFSQGAPGGGLPQ</sequence>
<feature type="compositionally biased region" description="Acidic residues" evidence="1">
    <location>
        <begin position="210"/>
        <end position="219"/>
    </location>
</feature>
<evidence type="ECO:0008006" key="6">
    <source>
        <dbReference type="Google" id="ProtNLM"/>
    </source>
</evidence>
<evidence type="ECO:0000256" key="1">
    <source>
        <dbReference type="SAM" id="MobiDB-lite"/>
    </source>
</evidence>
<feature type="compositionally biased region" description="Basic and acidic residues" evidence="1">
    <location>
        <begin position="189"/>
        <end position="208"/>
    </location>
</feature>
<dbReference type="EMBL" id="NBSH01000012">
    <property type="protein sequence ID" value="ORX34906.1"/>
    <property type="molecule type" value="Genomic_DNA"/>
</dbReference>
<dbReference type="AlphaFoldDB" id="A0A1Y1UBP6"/>
<reference evidence="4 5" key="1">
    <citation type="submission" date="2017-03" db="EMBL/GenBank/DDBJ databases">
        <title>Widespread Adenine N6-methylation of Active Genes in Fungi.</title>
        <authorList>
            <consortium name="DOE Joint Genome Institute"/>
            <person name="Mondo S.J."/>
            <person name="Dannebaum R.O."/>
            <person name="Kuo R.C."/>
            <person name="Louie K.B."/>
            <person name="Bewick A.J."/>
            <person name="Labutti K."/>
            <person name="Haridas S."/>
            <person name="Kuo A."/>
            <person name="Salamov A."/>
            <person name="Ahrendt S.R."/>
            <person name="Lau R."/>
            <person name="Bowen B.P."/>
            <person name="Lipzen A."/>
            <person name="Sullivan W."/>
            <person name="Andreopoulos W.B."/>
            <person name="Clum A."/>
            <person name="Lindquist E."/>
            <person name="Daum C."/>
            <person name="Northen T.R."/>
            <person name="Ramamoorthy G."/>
            <person name="Schmitz R.J."/>
            <person name="Gryganskyi A."/>
            <person name="Culley D."/>
            <person name="Magnuson J."/>
            <person name="James T.Y."/>
            <person name="O'Malley M.A."/>
            <person name="Stajich J.E."/>
            <person name="Spatafora J.W."/>
            <person name="Visel A."/>
            <person name="Grigoriev I.V."/>
        </authorList>
    </citation>
    <scope>NUCLEOTIDE SEQUENCE [LARGE SCALE GENOMIC DNA]</scope>
    <source>
        <strain evidence="4 5">NRRL Y-17943</strain>
    </source>
</reference>
<evidence type="ECO:0000313" key="4">
    <source>
        <dbReference type="EMBL" id="ORX34906.1"/>
    </source>
</evidence>
<keyword evidence="5" id="KW-1185">Reference proteome</keyword>
<organism evidence="4 5">
    <name type="scientific">Kockovaella imperatae</name>
    <dbReference type="NCBI Taxonomy" id="4999"/>
    <lineage>
        <taxon>Eukaryota</taxon>
        <taxon>Fungi</taxon>
        <taxon>Dikarya</taxon>
        <taxon>Basidiomycota</taxon>
        <taxon>Agaricomycotina</taxon>
        <taxon>Tremellomycetes</taxon>
        <taxon>Tremellales</taxon>
        <taxon>Cuniculitremaceae</taxon>
        <taxon>Kockovaella</taxon>
    </lineage>
</organism>
<dbReference type="RefSeq" id="XP_021869122.1">
    <property type="nucleotide sequence ID" value="XM_022016599.1"/>
</dbReference>
<evidence type="ECO:0000259" key="2">
    <source>
        <dbReference type="SMART" id="SM01199"/>
    </source>
</evidence>
<dbReference type="OrthoDB" id="21539at2759"/>
<feature type="compositionally biased region" description="Low complexity" evidence="1">
    <location>
        <begin position="118"/>
        <end position="136"/>
    </location>
</feature>
<gene>
    <name evidence="4" type="ORF">BD324DRAFT_633137</name>
</gene>
<evidence type="ECO:0000259" key="3">
    <source>
        <dbReference type="SMART" id="SM01271"/>
    </source>
</evidence>
<dbReference type="Gene3D" id="2.30.30.100">
    <property type="match status" value="1"/>
</dbReference>
<dbReference type="SMART" id="SM01199">
    <property type="entry name" value="FDF"/>
    <property type="match status" value="1"/>
</dbReference>
<feature type="compositionally biased region" description="Gly residues" evidence="1">
    <location>
        <begin position="286"/>
        <end position="375"/>
    </location>
</feature>
<dbReference type="InterPro" id="IPR010920">
    <property type="entry name" value="LSM_dom_sf"/>
</dbReference>